<evidence type="ECO:0000256" key="3">
    <source>
        <dbReference type="ARBA" id="ARBA00008562"/>
    </source>
</evidence>
<keyword evidence="6" id="KW-0285">Flavoprotein</keyword>
<dbReference type="Proteomes" id="UP000070646">
    <property type="component" value="Unassembled WGS sequence"/>
</dbReference>
<dbReference type="AlphaFoldDB" id="A0A133N183"/>
<evidence type="ECO:0000256" key="1">
    <source>
        <dbReference type="ARBA" id="ARBA00001974"/>
    </source>
</evidence>
<organism evidence="13 14">
    <name type="scientific">Clostridium perfringens</name>
    <dbReference type="NCBI Taxonomy" id="1502"/>
    <lineage>
        <taxon>Bacteria</taxon>
        <taxon>Bacillati</taxon>
        <taxon>Bacillota</taxon>
        <taxon>Clostridia</taxon>
        <taxon>Eubacteriales</taxon>
        <taxon>Clostridiaceae</taxon>
        <taxon>Clostridium</taxon>
    </lineage>
</organism>
<dbReference type="EMBL" id="LRPU01000112">
    <property type="protein sequence ID" value="KXA10064.1"/>
    <property type="molecule type" value="Genomic_DNA"/>
</dbReference>
<accession>A0A133N183</accession>
<dbReference type="UniPathway" id="UPA00253">
    <property type="reaction ID" value="UER00326"/>
</dbReference>
<feature type="domain" description="FAD-dependent oxidoreductase 2 FAD-binding" evidence="12">
    <location>
        <begin position="11"/>
        <end position="374"/>
    </location>
</feature>
<evidence type="ECO:0000256" key="2">
    <source>
        <dbReference type="ARBA" id="ARBA00004950"/>
    </source>
</evidence>
<comment type="cofactor">
    <cofactor evidence="1">
        <name>FAD</name>
        <dbReference type="ChEBI" id="CHEBI:57692"/>
    </cofactor>
</comment>
<dbReference type="InterPro" id="IPR003953">
    <property type="entry name" value="FAD-dep_OxRdtase_2_FAD-bd"/>
</dbReference>
<sequence length="444" mass="49866">MGDKTMKRVADVLIVGSGVAGLYASLNLREDLEIIMVSKKSVNLCNSSLAQGGIAVARGKEDFQSFIEDTLKAGRYENNIDSVRVLVEESMDNINKLIDLGANFEKDENGVLFTKEGAHEINRIVYHKDITGKHVEDILLENVKRRKNIKIIEECEMVDIYHRNNRCIGALFNKEGEALSVYAKVVILATGGIGGLFKKSTNERIITGDSIGVAIRNNIEIKDFSYIQIHPTAFFSKKSEEKRFLISESVRGEGGKLINCNGERFVDELLPRDIVAKKIYEEMKKTNSHNVFLDVSFMEKSFLKKRFPNIYNKCLEEGVDISKEPIPVAPAQHYFMGGIKVDLNGKTSMENLYAFGETSCTGVHGANRLASNSLLEALVFSRRGALEINSYIDNLELIIEERECEDLDKYRLLNRKILIDEICRLRGDIKDELVTCGGECKKSS</sequence>
<dbReference type="FunFam" id="3.90.700.10:FF:000002">
    <property type="entry name" value="L-aspartate oxidase"/>
    <property type="match status" value="1"/>
</dbReference>
<dbReference type="EC" id="1.4.3.16" evidence="4"/>
<dbReference type="Gene3D" id="3.50.50.60">
    <property type="entry name" value="FAD/NAD(P)-binding domain"/>
    <property type="match status" value="1"/>
</dbReference>
<dbReference type="Gene3D" id="3.90.700.10">
    <property type="entry name" value="Succinate dehydrogenase/fumarate reductase flavoprotein, catalytic domain"/>
    <property type="match status" value="1"/>
</dbReference>
<name>A0A133N183_CLOPF</name>
<dbReference type="PANTHER" id="PTHR42716:SF2">
    <property type="entry name" value="L-ASPARTATE OXIDASE, CHLOROPLASTIC"/>
    <property type="match status" value="1"/>
</dbReference>
<dbReference type="InterPro" id="IPR027477">
    <property type="entry name" value="Succ_DH/fumarate_Rdtase_cat_sf"/>
</dbReference>
<evidence type="ECO:0000313" key="13">
    <source>
        <dbReference type="EMBL" id="KXA10064.1"/>
    </source>
</evidence>
<evidence type="ECO:0000256" key="10">
    <source>
        <dbReference type="ARBA" id="ARBA00030386"/>
    </source>
</evidence>
<evidence type="ECO:0000313" key="14">
    <source>
        <dbReference type="Proteomes" id="UP000070646"/>
    </source>
</evidence>
<dbReference type="PATRIC" id="fig|1502.174.peg.2166"/>
<dbReference type="GO" id="GO:0034628">
    <property type="term" value="P:'de novo' NAD+ biosynthetic process from L-aspartate"/>
    <property type="evidence" value="ECO:0007669"/>
    <property type="project" value="TreeGrafter"/>
</dbReference>
<comment type="pathway">
    <text evidence="2">Cofactor biosynthesis; NAD(+) biosynthesis; iminoaspartate from L-aspartate (oxidase route): step 1/1.</text>
</comment>
<dbReference type="Pfam" id="PF00890">
    <property type="entry name" value="FAD_binding_2"/>
    <property type="match status" value="1"/>
</dbReference>
<comment type="caution">
    <text evidence="13">The sequence shown here is derived from an EMBL/GenBank/DDBJ whole genome shotgun (WGS) entry which is preliminary data.</text>
</comment>
<dbReference type="GO" id="GO:0008734">
    <property type="term" value="F:L-aspartate oxidase activity"/>
    <property type="evidence" value="ECO:0007669"/>
    <property type="project" value="UniProtKB-EC"/>
</dbReference>
<dbReference type="PRINTS" id="PR00368">
    <property type="entry name" value="FADPNR"/>
</dbReference>
<keyword evidence="9" id="KW-0560">Oxidoreductase</keyword>
<dbReference type="SUPFAM" id="SSF56425">
    <property type="entry name" value="Succinate dehydrogenase/fumarate reductase flavoprotein, catalytic domain"/>
    <property type="match status" value="1"/>
</dbReference>
<keyword evidence="8" id="KW-0274">FAD</keyword>
<dbReference type="InterPro" id="IPR036188">
    <property type="entry name" value="FAD/NAD-bd_sf"/>
</dbReference>
<evidence type="ECO:0000256" key="5">
    <source>
        <dbReference type="ARBA" id="ARBA00021901"/>
    </source>
</evidence>
<comment type="catalytic activity">
    <reaction evidence="11">
        <text>L-aspartate + O2 = iminosuccinate + H2O2</text>
        <dbReference type="Rhea" id="RHEA:25876"/>
        <dbReference type="ChEBI" id="CHEBI:15379"/>
        <dbReference type="ChEBI" id="CHEBI:16240"/>
        <dbReference type="ChEBI" id="CHEBI:29991"/>
        <dbReference type="ChEBI" id="CHEBI:77875"/>
        <dbReference type="EC" id="1.4.3.16"/>
    </reaction>
    <physiologicalReaction direction="left-to-right" evidence="11">
        <dbReference type="Rhea" id="RHEA:25877"/>
    </physiologicalReaction>
</comment>
<dbReference type="GO" id="GO:0033765">
    <property type="term" value="F:steroid dehydrogenase activity, acting on the CH-CH group of donors"/>
    <property type="evidence" value="ECO:0007669"/>
    <property type="project" value="UniProtKB-ARBA"/>
</dbReference>
<dbReference type="NCBIfam" id="NF004820">
    <property type="entry name" value="PRK06175.1"/>
    <property type="match status" value="1"/>
</dbReference>
<dbReference type="InterPro" id="IPR005288">
    <property type="entry name" value="NadB"/>
</dbReference>
<evidence type="ECO:0000259" key="12">
    <source>
        <dbReference type="Pfam" id="PF00890"/>
    </source>
</evidence>
<evidence type="ECO:0000256" key="6">
    <source>
        <dbReference type="ARBA" id="ARBA00022630"/>
    </source>
</evidence>
<reference evidence="13 14" key="1">
    <citation type="submission" date="2016-01" db="EMBL/GenBank/DDBJ databases">
        <authorList>
            <person name="Oliw E.H."/>
        </authorList>
    </citation>
    <scope>NUCLEOTIDE SEQUENCE [LARGE SCALE GENOMIC DNA]</scope>
    <source>
        <strain evidence="13 14">MJR7757A</strain>
    </source>
</reference>
<evidence type="ECO:0000256" key="4">
    <source>
        <dbReference type="ARBA" id="ARBA00012173"/>
    </source>
</evidence>
<evidence type="ECO:0000256" key="8">
    <source>
        <dbReference type="ARBA" id="ARBA00022827"/>
    </source>
</evidence>
<comment type="similarity">
    <text evidence="3">Belongs to the FAD-dependent oxidoreductase 2 family. NadB subfamily.</text>
</comment>
<proteinExistence type="inferred from homology"/>
<evidence type="ECO:0000256" key="11">
    <source>
        <dbReference type="ARBA" id="ARBA00048305"/>
    </source>
</evidence>
<evidence type="ECO:0000256" key="9">
    <source>
        <dbReference type="ARBA" id="ARBA00023002"/>
    </source>
</evidence>
<evidence type="ECO:0000256" key="7">
    <source>
        <dbReference type="ARBA" id="ARBA00022642"/>
    </source>
</evidence>
<dbReference type="PANTHER" id="PTHR42716">
    <property type="entry name" value="L-ASPARTATE OXIDASE"/>
    <property type="match status" value="1"/>
</dbReference>
<dbReference type="SUPFAM" id="SSF51905">
    <property type="entry name" value="FAD/NAD(P)-binding domain"/>
    <property type="match status" value="1"/>
</dbReference>
<keyword evidence="7" id="KW-0662">Pyridine nucleotide biosynthesis</keyword>
<protein>
    <recommendedName>
        <fullName evidence="5">L-aspartate oxidase</fullName>
        <ecNumber evidence="4">1.4.3.16</ecNumber>
    </recommendedName>
    <alternativeName>
        <fullName evidence="10">Quinolinate synthase B</fullName>
    </alternativeName>
</protein>
<gene>
    <name evidence="13" type="ORF">HMPREF3222_02152</name>
</gene>